<gene>
    <name evidence="1" type="ORF">B296_00052644</name>
</gene>
<protein>
    <submittedName>
        <fullName evidence="1">Uncharacterized protein</fullName>
    </submittedName>
</protein>
<feature type="non-terminal residue" evidence="1">
    <location>
        <position position="51"/>
    </location>
</feature>
<accession>A0A426WVU5</accession>
<reference evidence="1 2" key="1">
    <citation type="journal article" date="2014" name="Agronomy (Basel)">
        <title>A Draft Genome Sequence for Ensete ventricosum, the Drought-Tolerant Tree Against Hunger.</title>
        <authorList>
            <person name="Harrison J."/>
            <person name="Moore K.A."/>
            <person name="Paszkiewicz K."/>
            <person name="Jones T."/>
            <person name="Grant M."/>
            <person name="Ambacheew D."/>
            <person name="Muzemil S."/>
            <person name="Studholme D.J."/>
        </authorList>
    </citation>
    <scope>NUCLEOTIDE SEQUENCE [LARGE SCALE GENOMIC DNA]</scope>
</reference>
<dbReference type="Proteomes" id="UP000287651">
    <property type="component" value="Unassembled WGS sequence"/>
</dbReference>
<comment type="caution">
    <text evidence="1">The sequence shown here is derived from an EMBL/GenBank/DDBJ whole genome shotgun (WGS) entry which is preliminary data.</text>
</comment>
<sequence>MDGSPVPRHGGWLLEWWSAGKGVNLTCVRLVVRSAVRPLGCRPDLCQVGRM</sequence>
<dbReference type="AlphaFoldDB" id="A0A426WVU5"/>
<organism evidence="1 2">
    <name type="scientific">Ensete ventricosum</name>
    <name type="common">Abyssinian banana</name>
    <name type="synonym">Musa ensete</name>
    <dbReference type="NCBI Taxonomy" id="4639"/>
    <lineage>
        <taxon>Eukaryota</taxon>
        <taxon>Viridiplantae</taxon>
        <taxon>Streptophyta</taxon>
        <taxon>Embryophyta</taxon>
        <taxon>Tracheophyta</taxon>
        <taxon>Spermatophyta</taxon>
        <taxon>Magnoliopsida</taxon>
        <taxon>Liliopsida</taxon>
        <taxon>Zingiberales</taxon>
        <taxon>Musaceae</taxon>
        <taxon>Ensete</taxon>
    </lineage>
</organism>
<name>A0A426WVU5_ENSVE</name>
<dbReference type="EMBL" id="AMZH03040342">
    <property type="protein sequence ID" value="RRT31393.1"/>
    <property type="molecule type" value="Genomic_DNA"/>
</dbReference>
<evidence type="ECO:0000313" key="1">
    <source>
        <dbReference type="EMBL" id="RRT31393.1"/>
    </source>
</evidence>
<evidence type="ECO:0000313" key="2">
    <source>
        <dbReference type="Proteomes" id="UP000287651"/>
    </source>
</evidence>
<proteinExistence type="predicted"/>